<name>A0A1M4MZT8_9RHOB</name>
<evidence type="ECO:0000256" key="9">
    <source>
        <dbReference type="ARBA" id="ARBA00022989"/>
    </source>
</evidence>
<dbReference type="InterPro" id="IPR000515">
    <property type="entry name" value="MetI-like"/>
</dbReference>
<keyword evidence="9 11" id="KW-1133">Transmembrane helix</keyword>
<dbReference type="Pfam" id="PF00528">
    <property type="entry name" value="BPD_transp_1"/>
    <property type="match status" value="1"/>
</dbReference>
<dbReference type="PANTHER" id="PTHR30614">
    <property type="entry name" value="MEMBRANE COMPONENT OF AMINO ACID ABC TRANSPORTER"/>
    <property type="match status" value="1"/>
</dbReference>
<evidence type="ECO:0000256" key="8">
    <source>
        <dbReference type="ARBA" id="ARBA00022970"/>
    </source>
</evidence>
<dbReference type="InterPro" id="IPR035906">
    <property type="entry name" value="MetI-like_sf"/>
</dbReference>
<organism evidence="13 14">
    <name type="scientific">Donghicola eburneus</name>
    <dbReference type="NCBI Taxonomy" id="393278"/>
    <lineage>
        <taxon>Bacteria</taxon>
        <taxon>Pseudomonadati</taxon>
        <taxon>Pseudomonadota</taxon>
        <taxon>Alphaproteobacteria</taxon>
        <taxon>Rhodobacterales</taxon>
        <taxon>Roseobacteraceae</taxon>
        <taxon>Donghicola</taxon>
    </lineage>
</organism>
<sequence>MMNFLTDAQAYLPILLRGAATTVGIAFCALVIATLFGLVLALIRYSGNPILSWTSRSFVNVVRGIPILVQLFYIYFVLPDWGIDLTAFQAGAIGLGLAYSCYMAENFRAGLEAVEDGQIEAAQSIGMGWGMTMRRVILPQAFRTVLPPYGNTMIMLLKDTSQASVITVAEMTFQAKMLAASTFENLTVYTLVAGLYLTLSVPLFILASWLERRFGKK</sequence>
<dbReference type="EMBL" id="FMJB01000046">
    <property type="protein sequence ID" value="SCM67284.1"/>
    <property type="molecule type" value="Genomic_DNA"/>
</dbReference>
<comment type="similarity">
    <text evidence="3">Belongs to the binding-protein-dependent transport system permease family. HisMQ subfamily.</text>
</comment>
<evidence type="ECO:0000256" key="1">
    <source>
        <dbReference type="ARBA" id="ARBA00003159"/>
    </source>
</evidence>
<dbReference type="FunFam" id="1.10.3720.10:FF:000033">
    <property type="entry name" value="Polar amino acid ABC transporter permease"/>
    <property type="match status" value="1"/>
</dbReference>
<keyword evidence="7 11" id="KW-0812">Transmembrane</keyword>
<accession>A0A1M4MZT8</accession>
<dbReference type="CDD" id="cd06261">
    <property type="entry name" value="TM_PBP2"/>
    <property type="match status" value="1"/>
</dbReference>
<evidence type="ECO:0000256" key="4">
    <source>
        <dbReference type="ARBA" id="ARBA00016506"/>
    </source>
</evidence>
<dbReference type="Proteomes" id="UP000184085">
    <property type="component" value="Unassembled WGS sequence"/>
</dbReference>
<comment type="function">
    <text evidence="1">Part of the binding-protein-dependent transport system for glutamine; probably responsible for the translocation of the substrate across the membrane.</text>
</comment>
<evidence type="ECO:0000313" key="14">
    <source>
        <dbReference type="Proteomes" id="UP000184085"/>
    </source>
</evidence>
<evidence type="ECO:0000256" key="2">
    <source>
        <dbReference type="ARBA" id="ARBA00004429"/>
    </source>
</evidence>
<evidence type="ECO:0000256" key="7">
    <source>
        <dbReference type="ARBA" id="ARBA00022692"/>
    </source>
</evidence>
<comment type="subcellular location">
    <subcellularLocation>
        <location evidence="2">Cell inner membrane</location>
        <topology evidence="2">Multi-pass membrane protein</topology>
    </subcellularLocation>
    <subcellularLocation>
        <location evidence="11">Cell membrane</location>
        <topology evidence="11">Multi-pass membrane protein</topology>
    </subcellularLocation>
</comment>
<dbReference type="Gene3D" id="1.10.3720.10">
    <property type="entry name" value="MetI-like"/>
    <property type="match status" value="1"/>
</dbReference>
<keyword evidence="14" id="KW-1185">Reference proteome</keyword>
<gene>
    <name evidence="13" type="ORF">KARMA_1482</name>
</gene>
<feature type="transmembrane region" description="Helical" evidence="11">
    <location>
        <begin position="57"/>
        <end position="78"/>
    </location>
</feature>
<dbReference type="GO" id="GO:0022857">
    <property type="term" value="F:transmembrane transporter activity"/>
    <property type="evidence" value="ECO:0007669"/>
    <property type="project" value="InterPro"/>
</dbReference>
<dbReference type="NCBIfam" id="TIGR01726">
    <property type="entry name" value="HEQRo_perm_3TM"/>
    <property type="match status" value="1"/>
</dbReference>
<keyword evidence="10 11" id="KW-0472">Membrane</keyword>
<evidence type="ECO:0000259" key="12">
    <source>
        <dbReference type="PROSITE" id="PS50928"/>
    </source>
</evidence>
<evidence type="ECO:0000313" key="13">
    <source>
        <dbReference type="EMBL" id="SCM67284.1"/>
    </source>
</evidence>
<dbReference type="InterPro" id="IPR010065">
    <property type="entry name" value="AA_ABC_transptr_permease_3TM"/>
</dbReference>
<feature type="transmembrane region" description="Helical" evidence="11">
    <location>
        <begin position="186"/>
        <end position="210"/>
    </location>
</feature>
<keyword evidence="8" id="KW-0029">Amino-acid transport</keyword>
<evidence type="ECO:0000256" key="11">
    <source>
        <dbReference type="RuleBase" id="RU363032"/>
    </source>
</evidence>
<protein>
    <recommendedName>
        <fullName evidence="4">Putative glutamine transport system permease protein GlnP</fullName>
    </recommendedName>
</protein>
<dbReference type="InterPro" id="IPR043429">
    <property type="entry name" value="ArtM/GltK/GlnP/TcyL/YhdX-like"/>
</dbReference>
<keyword evidence="5 11" id="KW-0813">Transport</keyword>
<feature type="transmembrane region" description="Helical" evidence="11">
    <location>
        <begin position="20"/>
        <end position="45"/>
    </location>
</feature>
<dbReference type="GO" id="GO:0006865">
    <property type="term" value="P:amino acid transport"/>
    <property type="evidence" value="ECO:0007669"/>
    <property type="project" value="UniProtKB-KW"/>
</dbReference>
<dbReference type="SUPFAM" id="SSF161098">
    <property type="entry name" value="MetI-like"/>
    <property type="match status" value="1"/>
</dbReference>
<evidence type="ECO:0000256" key="10">
    <source>
        <dbReference type="ARBA" id="ARBA00023136"/>
    </source>
</evidence>
<evidence type="ECO:0000256" key="6">
    <source>
        <dbReference type="ARBA" id="ARBA00022475"/>
    </source>
</evidence>
<dbReference type="AlphaFoldDB" id="A0A1M4MZT8"/>
<proteinExistence type="inferred from homology"/>
<dbReference type="GO" id="GO:0043190">
    <property type="term" value="C:ATP-binding cassette (ABC) transporter complex"/>
    <property type="evidence" value="ECO:0007669"/>
    <property type="project" value="InterPro"/>
</dbReference>
<dbReference type="RefSeq" id="WP_072705934.1">
    <property type="nucleotide sequence ID" value="NZ_FMJB01000046.1"/>
</dbReference>
<dbReference type="PANTHER" id="PTHR30614:SF0">
    <property type="entry name" value="L-CYSTINE TRANSPORT SYSTEM PERMEASE PROTEIN TCYL"/>
    <property type="match status" value="1"/>
</dbReference>
<dbReference type="PROSITE" id="PS50928">
    <property type="entry name" value="ABC_TM1"/>
    <property type="match status" value="1"/>
</dbReference>
<keyword evidence="6" id="KW-1003">Cell membrane</keyword>
<reference evidence="14" key="1">
    <citation type="submission" date="2016-09" db="EMBL/GenBank/DDBJ databases">
        <authorList>
            <person name="Wibberg D."/>
        </authorList>
    </citation>
    <scope>NUCLEOTIDE SEQUENCE [LARGE SCALE GENOMIC DNA]</scope>
</reference>
<feature type="domain" description="ABC transmembrane type-1" evidence="12">
    <location>
        <begin position="19"/>
        <end position="207"/>
    </location>
</feature>
<evidence type="ECO:0000256" key="5">
    <source>
        <dbReference type="ARBA" id="ARBA00022448"/>
    </source>
</evidence>
<evidence type="ECO:0000256" key="3">
    <source>
        <dbReference type="ARBA" id="ARBA00010072"/>
    </source>
</evidence>